<accession>A0A1H9YNS5</accession>
<keyword evidence="2" id="KW-1185">Reference proteome</keyword>
<dbReference type="Proteomes" id="UP000243819">
    <property type="component" value="Unassembled WGS sequence"/>
</dbReference>
<dbReference type="EMBL" id="FOIF01000004">
    <property type="protein sequence ID" value="SES70722.1"/>
    <property type="molecule type" value="Genomic_DNA"/>
</dbReference>
<evidence type="ECO:0000313" key="1">
    <source>
        <dbReference type="EMBL" id="SES70722.1"/>
    </source>
</evidence>
<dbReference type="RefSeq" id="WP_091348660.1">
    <property type="nucleotide sequence ID" value="NZ_FOIF01000004.1"/>
</dbReference>
<proteinExistence type="predicted"/>
<organism evidence="1 2">
    <name type="scientific">Anaerobranca gottschalkii DSM 13577</name>
    <dbReference type="NCBI Taxonomy" id="1120990"/>
    <lineage>
        <taxon>Bacteria</taxon>
        <taxon>Bacillati</taxon>
        <taxon>Bacillota</taxon>
        <taxon>Clostridia</taxon>
        <taxon>Eubacteriales</taxon>
        <taxon>Proteinivoracaceae</taxon>
        <taxon>Anaerobranca</taxon>
    </lineage>
</organism>
<evidence type="ECO:0000313" key="2">
    <source>
        <dbReference type="Proteomes" id="UP000243819"/>
    </source>
</evidence>
<protein>
    <submittedName>
        <fullName evidence="1">Uncharacterized protein</fullName>
    </submittedName>
</protein>
<dbReference type="OrthoDB" id="1681497at2"/>
<reference evidence="2" key="1">
    <citation type="submission" date="2016-10" db="EMBL/GenBank/DDBJ databases">
        <authorList>
            <person name="Varghese N."/>
            <person name="Submissions S."/>
        </authorList>
    </citation>
    <scope>NUCLEOTIDE SEQUENCE [LARGE SCALE GENOMIC DNA]</scope>
    <source>
        <strain evidence="2">DSM 13577</strain>
    </source>
</reference>
<sequence>MSTRFDYEGIIKTVSECCLTEDYCGGCKSDSCLIGYAKNCLTTSIKENKEFIDGGMDNLPLQDMKVYDEDTMVDSLAFLLHQCRNCNLYHDEDCIINVIRSAYEVVLLGDPQEYRGSTFMYLSDIKNINSEVADKVFAAFQRKK</sequence>
<name>A0A1H9YNS5_9FIRM</name>
<dbReference type="STRING" id="1120990.SAMN03080614_100434"/>
<gene>
    <name evidence="1" type="ORF">SAMN03080614_100434</name>
</gene>
<dbReference type="AlphaFoldDB" id="A0A1H9YNS5"/>